<evidence type="ECO:0000256" key="1">
    <source>
        <dbReference type="SAM" id="MobiDB-lite"/>
    </source>
</evidence>
<protein>
    <submittedName>
        <fullName evidence="2">Uncharacterized protein</fullName>
    </submittedName>
</protein>
<name>A0A0S4R086_9ACTN</name>
<dbReference type="RefSeq" id="WP_207550488.1">
    <property type="nucleotide sequence ID" value="NZ_FAOZ01000047.1"/>
</dbReference>
<keyword evidence="3" id="KW-1185">Reference proteome</keyword>
<dbReference type="Proteomes" id="UP000198802">
    <property type="component" value="Unassembled WGS sequence"/>
</dbReference>
<feature type="region of interest" description="Disordered" evidence="1">
    <location>
        <begin position="49"/>
        <end position="100"/>
    </location>
</feature>
<organism evidence="2 3">
    <name type="scientific">Parafrankia irregularis</name>
    <dbReference type="NCBI Taxonomy" id="795642"/>
    <lineage>
        <taxon>Bacteria</taxon>
        <taxon>Bacillati</taxon>
        <taxon>Actinomycetota</taxon>
        <taxon>Actinomycetes</taxon>
        <taxon>Frankiales</taxon>
        <taxon>Frankiaceae</taxon>
        <taxon>Parafrankia</taxon>
    </lineage>
</organism>
<evidence type="ECO:0000313" key="2">
    <source>
        <dbReference type="EMBL" id="CUU60782.1"/>
    </source>
</evidence>
<dbReference type="AlphaFoldDB" id="A0A0S4R086"/>
<dbReference type="EMBL" id="FAOZ01000047">
    <property type="protein sequence ID" value="CUU60782.1"/>
    <property type="molecule type" value="Genomic_DNA"/>
</dbReference>
<evidence type="ECO:0000313" key="3">
    <source>
        <dbReference type="Proteomes" id="UP000198802"/>
    </source>
</evidence>
<reference evidence="3" key="1">
    <citation type="submission" date="2015-11" db="EMBL/GenBank/DDBJ databases">
        <authorList>
            <person name="Varghese N."/>
        </authorList>
    </citation>
    <scope>NUCLEOTIDE SEQUENCE [LARGE SCALE GENOMIC DNA]</scope>
    <source>
        <strain evidence="3">DSM 45899</strain>
    </source>
</reference>
<accession>A0A0S4R086</accession>
<feature type="compositionally biased region" description="Pro residues" evidence="1">
    <location>
        <begin position="79"/>
        <end position="89"/>
    </location>
</feature>
<gene>
    <name evidence="2" type="ORF">Ga0074812_14728</name>
</gene>
<proteinExistence type="predicted"/>
<sequence length="143" mass="14990">MVLASPGYQAGGDDPLNVPALHVFFGVLETLAKAGVMVVAEAAFQDRLSSPAWNRSPPTPTCGSSALPSIRPWRTSRSPPAPGSTPIAPPTATRSSSTTSPRAVYALDAFADIRLDLPCLTVDTRDGYRPGLEAIIAFLTQLA</sequence>
<feature type="compositionally biased region" description="Low complexity" evidence="1">
    <location>
        <begin position="90"/>
        <end position="100"/>
    </location>
</feature>